<feature type="region of interest" description="Disordered" evidence="1">
    <location>
        <begin position="321"/>
        <end position="447"/>
    </location>
</feature>
<evidence type="ECO:0000256" key="1">
    <source>
        <dbReference type="SAM" id="MobiDB-lite"/>
    </source>
</evidence>
<feature type="compositionally biased region" description="Basic and acidic residues" evidence="1">
    <location>
        <begin position="365"/>
        <end position="382"/>
    </location>
</feature>
<feature type="compositionally biased region" description="Basic and acidic residues" evidence="1">
    <location>
        <begin position="331"/>
        <end position="356"/>
    </location>
</feature>
<dbReference type="AlphaFoldDB" id="A0A7J7HGW9"/>
<evidence type="ECO:0000313" key="2">
    <source>
        <dbReference type="EMBL" id="KAF5951835.1"/>
    </source>
</evidence>
<evidence type="ECO:0000313" key="3">
    <source>
        <dbReference type="Proteomes" id="UP000593564"/>
    </source>
</evidence>
<protein>
    <submittedName>
        <fullName evidence="2">Uncharacterized protein</fullName>
    </submittedName>
</protein>
<feature type="region of interest" description="Disordered" evidence="1">
    <location>
        <begin position="170"/>
        <end position="194"/>
    </location>
</feature>
<accession>A0A7J7HGW9</accession>
<feature type="compositionally biased region" description="Low complexity" evidence="1">
    <location>
        <begin position="1"/>
        <end position="12"/>
    </location>
</feature>
<proteinExistence type="predicted"/>
<feature type="region of interest" description="Disordered" evidence="1">
    <location>
        <begin position="1"/>
        <end position="27"/>
    </location>
</feature>
<dbReference type="PANTHER" id="PTHR36364">
    <property type="entry name" value="OS03G0203000 PROTEIN"/>
    <property type="match status" value="1"/>
</dbReference>
<dbReference type="PANTHER" id="PTHR36364:SF1">
    <property type="entry name" value="OS03G0203000 PROTEIN"/>
    <property type="match status" value="1"/>
</dbReference>
<keyword evidence="3" id="KW-1185">Reference proteome</keyword>
<dbReference type="Proteomes" id="UP000593564">
    <property type="component" value="Unassembled WGS sequence"/>
</dbReference>
<sequence>MEFSSSTHFSSSIDDDSSSNGDQETVSQHYNKHQCDEYIKIGETTVNDSLKLFCNAIITLYEEQYLLSPNENDITRLLQEGKGFRENDSCCDWTIFFMILLTGLMFASSTKKSTRGGKPATERPSSNLNLDRSGYSYRDPKHHQRLQDTLPLEAPPAPSSKVEIGAGSKAFGKQTNGQRDGTKNSSNPTQVPRSQSYFQFGHSFRYFIPCEHGEHLTDLLVIDKMLLHTATVGFTAFCSHTYENFWMYHGERGNAAQAGRTTGCGPATERGWWKDSKDQHIERATEKTSICDTKQRVEISQAKGVDNRVWHHNRFYEIEADRQPPARKRPSFREKKIPADFENADKAGAEPVRPSRPDQPSLGSQRREEKGSHNCHYSDKPEMSFLGNREANRGEAQRGSFPSRDRYSGGSTYRGRGPSGARIEKWKHDMFEEANRSPTSNNEDDPIAKVEAFLAS</sequence>
<feature type="compositionally biased region" description="Basic and acidic residues" evidence="1">
    <location>
        <begin position="422"/>
        <end position="435"/>
    </location>
</feature>
<name>A0A7J7HGW9_CAMSI</name>
<comment type="caution">
    <text evidence="2">The sequence shown here is derived from an EMBL/GenBank/DDBJ whole genome shotgun (WGS) entry which is preliminary data.</text>
</comment>
<feature type="compositionally biased region" description="Low complexity" evidence="1">
    <location>
        <begin position="408"/>
        <end position="420"/>
    </location>
</feature>
<gene>
    <name evidence="2" type="ORF">HYC85_009779</name>
</gene>
<organism evidence="2 3">
    <name type="scientific">Camellia sinensis</name>
    <name type="common">Tea plant</name>
    <name type="synonym">Thea sinensis</name>
    <dbReference type="NCBI Taxonomy" id="4442"/>
    <lineage>
        <taxon>Eukaryota</taxon>
        <taxon>Viridiplantae</taxon>
        <taxon>Streptophyta</taxon>
        <taxon>Embryophyta</taxon>
        <taxon>Tracheophyta</taxon>
        <taxon>Spermatophyta</taxon>
        <taxon>Magnoliopsida</taxon>
        <taxon>eudicotyledons</taxon>
        <taxon>Gunneridae</taxon>
        <taxon>Pentapetalae</taxon>
        <taxon>asterids</taxon>
        <taxon>Ericales</taxon>
        <taxon>Theaceae</taxon>
        <taxon>Camellia</taxon>
    </lineage>
</organism>
<reference evidence="3" key="1">
    <citation type="journal article" date="2020" name="Nat. Commun.">
        <title>Genome assembly of wild tea tree DASZ reveals pedigree and selection history of tea varieties.</title>
        <authorList>
            <person name="Zhang W."/>
            <person name="Zhang Y."/>
            <person name="Qiu H."/>
            <person name="Guo Y."/>
            <person name="Wan H."/>
            <person name="Zhang X."/>
            <person name="Scossa F."/>
            <person name="Alseekh S."/>
            <person name="Zhang Q."/>
            <person name="Wang P."/>
            <person name="Xu L."/>
            <person name="Schmidt M.H."/>
            <person name="Jia X."/>
            <person name="Li D."/>
            <person name="Zhu A."/>
            <person name="Guo F."/>
            <person name="Chen W."/>
            <person name="Ni D."/>
            <person name="Usadel B."/>
            <person name="Fernie A.R."/>
            <person name="Wen W."/>
        </authorList>
    </citation>
    <scope>NUCLEOTIDE SEQUENCE [LARGE SCALE GENOMIC DNA]</scope>
    <source>
        <strain evidence="3">cv. G240</strain>
    </source>
</reference>
<reference evidence="2 3" key="2">
    <citation type="submission" date="2020-07" db="EMBL/GenBank/DDBJ databases">
        <title>Genome assembly of wild tea tree DASZ reveals pedigree and selection history of tea varieties.</title>
        <authorList>
            <person name="Zhang W."/>
        </authorList>
    </citation>
    <scope>NUCLEOTIDE SEQUENCE [LARGE SCALE GENOMIC DNA]</scope>
    <source>
        <strain evidence="3">cv. G240</strain>
        <tissue evidence="2">Leaf</tissue>
    </source>
</reference>
<feature type="compositionally biased region" description="Polar residues" evidence="1">
    <location>
        <begin position="173"/>
        <end position="194"/>
    </location>
</feature>
<dbReference type="EMBL" id="JACBKZ010000004">
    <property type="protein sequence ID" value="KAF5951835.1"/>
    <property type="molecule type" value="Genomic_DNA"/>
</dbReference>
<feature type="region of interest" description="Disordered" evidence="1">
    <location>
        <begin position="111"/>
        <end position="134"/>
    </location>
</feature>